<dbReference type="InterPro" id="IPR010099">
    <property type="entry name" value="SDR39U1"/>
</dbReference>
<comment type="caution">
    <text evidence="4">The sequence shown here is derived from an EMBL/GenBank/DDBJ whole genome shotgun (WGS) entry which is preliminary data.</text>
</comment>
<comment type="similarity">
    <text evidence="1">Belongs to the NAD(P)-dependent epimerase/dehydratase family. SDR39U1 subfamily.</text>
</comment>
<protein>
    <submittedName>
        <fullName evidence="4">Uncharacterized protein (TIGR01777 family)</fullName>
    </submittedName>
</protein>
<evidence type="ECO:0000313" key="4">
    <source>
        <dbReference type="EMBL" id="MBM7634818.1"/>
    </source>
</evidence>
<dbReference type="Pfam" id="PF01370">
    <property type="entry name" value="Epimerase"/>
    <property type="match status" value="1"/>
</dbReference>
<evidence type="ECO:0000259" key="2">
    <source>
        <dbReference type="Pfam" id="PF01370"/>
    </source>
</evidence>
<evidence type="ECO:0000256" key="1">
    <source>
        <dbReference type="ARBA" id="ARBA00009353"/>
    </source>
</evidence>
<reference evidence="4 5" key="1">
    <citation type="submission" date="2021-01" db="EMBL/GenBank/DDBJ databases">
        <title>Genomic Encyclopedia of Type Strains, Phase IV (KMG-IV): sequencing the most valuable type-strain genomes for metagenomic binning, comparative biology and taxonomic classification.</title>
        <authorList>
            <person name="Goeker M."/>
        </authorList>
    </citation>
    <scope>NUCLEOTIDE SEQUENCE [LARGE SCALE GENOMIC DNA]</scope>
    <source>
        <strain evidence="4 5">DSM 25540</strain>
    </source>
</reference>
<dbReference type="Gene3D" id="3.40.50.720">
    <property type="entry name" value="NAD(P)-binding Rossmann-like Domain"/>
    <property type="match status" value="1"/>
</dbReference>
<proteinExistence type="inferred from homology"/>
<dbReference type="CDD" id="cd05242">
    <property type="entry name" value="SDR_a8"/>
    <property type="match status" value="1"/>
</dbReference>
<dbReference type="Pfam" id="PF08338">
    <property type="entry name" value="DUF1731"/>
    <property type="match status" value="1"/>
</dbReference>
<dbReference type="EMBL" id="JAFBEC010000017">
    <property type="protein sequence ID" value="MBM7634818.1"/>
    <property type="molecule type" value="Genomic_DNA"/>
</dbReference>
<keyword evidence="5" id="KW-1185">Reference proteome</keyword>
<gene>
    <name evidence="4" type="ORF">JOD17_003944</name>
</gene>
<dbReference type="RefSeq" id="WP_204699577.1">
    <property type="nucleotide sequence ID" value="NZ_JAFBEC010000017.1"/>
</dbReference>
<feature type="domain" description="NAD-dependent epimerase/dehydratase" evidence="2">
    <location>
        <begin position="3"/>
        <end position="223"/>
    </location>
</feature>
<dbReference type="InterPro" id="IPR036291">
    <property type="entry name" value="NAD(P)-bd_dom_sf"/>
</dbReference>
<organism evidence="4 5">
    <name type="scientific">Geomicrobium sediminis</name>
    <dbReference type="NCBI Taxonomy" id="1347788"/>
    <lineage>
        <taxon>Bacteria</taxon>
        <taxon>Bacillati</taxon>
        <taxon>Bacillota</taxon>
        <taxon>Bacilli</taxon>
        <taxon>Bacillales</taxon>
        <taxon>Geomicrobium</taxon>
    </lineage>
</organism>
<dbReference type="NCBIfam" id="TIGR01777">
    <property type="entry name" value="yfcH"/>
    <property type="match status" value="1"/>
</dbReference>
<dbReference type="SUPFAM" id="SSF51735">
    <property type="entry name" value="NAD(P)-binding Rossmann-fold domains"/>
    <property type="match status" value="1"/>
</dbReference>
<dbReference type="InterPro" id="IPR013549">
    <property type="entry name" value="DUF1731"/>
</dbReference>
<accession>A0ABS2PHA0</accession>
<dbReference type="PANTHER" id="PTHR11092">
    <property type="entry name" value="SUGAR NUCLEOTIDE EPIMERASE RELATED"/>
    <property type="match status" value="1"/>
</dbReference>
<sequence length="298" mass="33765">MHVLISGGTGLVGTKLTERLIEKGHSVTILTRNAKDKQNHSHIRYVTWLDGSKPENQLENVDAVVNLAGASISKPWTRSHKEAILKSRVVATQECIRIIRALEHTPSVFYSSSAIGYYGVSEEDTFTEHSEPINQYFLQTVSEQWESEASQVKDEVRLVIGRLGLVLDRNDGPLPLMVLPYRFGVGGRIGNGRQWYSWIHVEDVANAIVFCLENEQCEGPFNITAPEPLRMRKFGQIIGETIHRPHWLPAPRFAMRLALGEMSDLIIKGQRVIPKRTEELGYSYRFPTLRKALQDIYS</sequence>
<name>A0ABS2PHA0_9BACL</name>
<dbReference type="InterPro" id="IPR001509">
    <property type="entry name" value="Epimerase_deHydtase"/>
</dbReference>
<dbReference type="PANTHER" id="PTHR11092:SF0">
    <property type="entry name" value="EPIMERASE FAMILY PROTEIN SDR39U1"/>
    <property type="match status" value="1"/>
</dbReference>
<evidence type="ECO:0000259" key="3">
    <source>
        <dbReference type="Pfam" id="PF08338"/>
    </source>
</evidence>
<evidence type="ECO:0000313" key="5">
    <source>
        <dbReference type="Proteomes" id="UP000741863"/>
    </source>
</evidence>
<dbReference type="Proteomes" id="UP000741863">
    <property type="component" value="Unassembled WGS sequence"/>
</dbReference>
<feature type="domain" description="DUF1731" evidence="3">
    <location>
        <begin position="250"/>
        <end position="296"/>
    </location>
</feature>